<dbReference type="Pfam" id="PF20150">
    <property type="entry name" value="2EXR"/>
    <property type="match status" value="1"/>
</dbReference>
<organism evidence="2 3">
    <name type="scientific">Mollisia scopiformis</name>
    <name type="common">Conifer needle endophyte fungus</name>
    <name type="synonym">Phialocephala scopiformis</name>
    <dbReference type="NCBI Taxonomy" id="149040"/>
    <lineage>
        <taxon>Eukaryota</taxon>
        <taxon>Fungi</taxon>
        <taxon>Dikarya</taxon>
        <taxon>Ascomycota</taxon>
        <taxon>Pezizomycotina</taxon>
        <taxon>Leotiomycetes</taxon>
        <taxon>Helotiales</taxon>
        <taxon>Mollisiaceae</taxon>
        <taxon>Mollisia</taxon>
    </lineage>
</organism>
<feature type="domain" description="2EXR" evidence="1">
    <location>
        <begin position="53"/>
        <end position="174"/>
    </location>
</feature>
<dbReference type="KEGG" id="psco:LY89DRAFT_741115"/>
<reference evidence="2 3" key="1">
    <citation type="submission" date="2015-10" db="EMBL/GenBank/DDBJ databases">
        <title>Full genome of DAOMC 229536 Phialocephala scopiformis, a fungal endophyte of spruce producing the potent anti-insectan compound rugulosin.</title>
        <authorList>
            <consortium name="DOE Joint Genome Institute"/>
            <person name="Walker A.K."/>
            <person name="Frasz S.L."/>
            <person name="Seifert K.A."/>
            <person name="Miller J.D."/>
            <person name="Mondo S.J."/>
            <person name="Labutti K."/>
            <person name="Lipzen A."/>
            <person name="Dockter R."/>
            <person name="Kennedy M."/>
            <person name="Grigoriev I.V."/>
            <person name="Spatafora J.W."/>
        </authorList>
    </citation>
    <scope>NUCLEOTIDE SEQUENCE [LARGE SCALE GENOMIC DNA]</scope>
    <source>
        <strain evidence="2 3">CBS 120377</strain>
    </source>
</reference>
<proteinExistence type="predicted"/>
<protein>
    <recommendedName>
        <fullName evidence="1">2EXR domain-containing protein</fullName>
    </recommendedName>
</protein>
<name>A0A132BAH3_MOLSC</name>
<gene>
    <name evidence="2" type="ORF">LY89DRAFT_741115</name>
</gene>
<dbReference type="RefSeq" id="XP_018063757.1">
    <property type="nucleotide sequence ID" value="XM_018220666.1"/>
</dbReference>
<dbReference type="InParanoid" id="A0A132BAH3"/>
<accession>A0A132BAH3</accession>
<evidence type="ECO:0000313" key="2">
    <source>
        <dbReference type="EMBL" id="KUJ09402.1"/>
    </source>
</evidence>
<dbReference type="OrthoDB" id="3540486at2759"/>
<sequence>MQLDEMVPHSRLRSSSAMMSISNSQTSIEQPDDSVLRPLPTTTPTVNHNEQTPEIRRIIWELTLTPRILDVDHYFKTRRVSRVSDDCAVGDETPGSWETFFDPEISRNTMFSNAVTAFDESWSPTGVEVTCISVIGIMDACSESREVILSSGYTRIFPLLGFRATTLFSSLNDTFYIRQGAFIKAFFFWYGFMLGSAVVDVKHLAIGTIRHGFSGDCTLANERDMFRYAVNKDYKNIEELTLALEYDVGSDRSNLVFMDIEDIFGTSQAATPQFGPEMAQRGKHPLEANCDRNSVRLFELERQKLAQWLLRDIDMFNVLPNEAYPNERNEKNLKVNRKIVTTSEIKATFKDAVSWCKARMLRRRLFVFNQRTRCTTHAVADESSTVKDICDIWVSDNRLECNMHSLDKIQLWHDGTSFDPTTRILDINSILDGGFLYMLVWDGKCWRW</sequence>
<evidence type="ECO:0000259" key="1">
    <source>
        <dbReference type="Pfam" id="PF20150"/>
    </source>
</evidence>
<dbReference type="EMBL" id="KQ947432">
    <property type="protein sequence ID" value="KUJ09402.1"/>
    <property type="molecule type" value="Genomic_DNA"/>
</dbReference>
<dbReference type="AlphaFoldDB" id="A0A132BAH3"/>
<dbReference type="InterPro" id="IPR045518">
    <property type="entry name" value="2EXR"/>
</dbReference>
<keyword evidence="3" id="KW-1185">Reference proteome</keyword>
<dbReference type="GeneID" id="28830392"/>
<evidence type="ECO:0000313" key="3">
    <source>
        <dbReference type="Proteomes" id="UP000070700"/>
    </source>
</evidence>
<dbReference type="Proteomes" id="UP000070700">
    <property type="component" value="Unassembled WGS sequence"/>
</dbReference>